<accession>A0A6F8SMZ6</accession>
<dbReference type="InterPro" id="IPR003593">
    <property type="entry name" value="AAA+_ATPase"/>
</dbReference>
<evidence type="ECO:0000256" key="3">
    <source>
        <dbReference type="ARBA" id="ARBA00022840"/>
    </source>
</evidence>
<dbReference type="PROSITE" id="PS50893">
    <property type="entry name" value="ABC_TRANSPORTER_2"/>
    <property type="match status" value="1"/>
</dbReference>
<dbReference type="Gene3D" id="3.40.50.300">
    <property type="entry name" value="P-loop containing nucleotide triphosphate hydrolases"/>
    <property type="match status" value="1"/>
</dbReference>
<dbReference type="InterPro" id="IPR051782">
    <property type="entry name" value="ABC_Transporter_VariousFunc"/>
</dbReference>
<keyword evidence="2" id="KW-0547">Nucleotide-binding</keyword>
<dbReference type="SMART" id="SM00382">
    <property type="entry name" value="AAA"/>
    <property type="match status" value="1"/>
</dbReference>
<dbReference type="PROSITE" id="PS00211">
    <property type="entry name" value="ABC_TRANSPORTER_1"/>
    <property type="match status" value="1"/>
</dbReference>
<organism evidence="5 6">
    <name type="scientific">Adlercreutzia hattorii</name>
    <dbReference type="NCBI Taxonomy" id="2707299"/>
    <lineage>
        <taxon>Bacteria</taxon>
        <taxon>Bacillati</taxon>
        <taxon>Actinomycetota</taxon>
        <taxon>Coriobacteriia</taxon>
        <taxon>Eggerthellales</taxon>
        <taxon>Eggerthellaceae</taxon>
        <taxon>Adlercreutzia</taxon>
    </lineage>
</organism>
<dbReference type="RefSeq" id="WP_173114310.1">
    <property type="nucleotide sequence ID" value="NZ_AP022829.1"/>
</dbReference>
<evidence type="ECO:0000256" key="2">
    <source>
        <dbReference type="ARBA" id="ARBA00022741"/>
    </source>
</evidence>
<name>A0A6F8SMZ6_9ACTN</name>
<dbReference type="Proteomes" id="UP000501727">
    <property type="component" value="Chromosome"/>
</dbReference>
<dbReference type="Pfam" id="PF00005">
    <property type="entry name" value="ABC_tran"/>
    <property type="match status" value="1"/>
</dbReference>
<dbReference type="PANTHER" id="PTHR42939:SF3">
    <property type="entry name" value="ABC TRANSPORTER ATP-BINDING COMPONENT"/>
    <property type="match status" value="1"/>
</dbReference>
<dbReference type="GO" id="GO:0005524">
    <property type="term" value="F:ATP binding"/>
    <property type="evidence" value="ECO:0007669"/>
    <property type="project" value="UniProtKB-KW"/>
</dbReference>
<dbReference type="PANTHER" id="PTHR42939">
    <property type="entry name" value="ABC TRANSPORTER ATP-BINDING PROTEIN ALBC-RELATED"/>
    <property type="match status" value="1"/>
</dbReference>
<evidence type="ECO:0000256" key="1">
    <source>
        <dbReference type="ARBA" id="ARBA00022448"/>
    </source>
</evidence>
<dbReference type="InterPro" id="IPR027417">
    <property type="entry name" value="P-loop_NTPase"/>
</dbReference>
<gene>
    <name evidence="5" type="ORF">ADCFC_19720</name>
</gene>
<reference evidence="6" key="1">
    <citation type="journal article" date="2020" name="Microbiol. Resour. Announc.">
        <title>Complete Genome Sequence of Adlercreutzia sp. Strain 8CFCBH1, a Potent Producer of Equol, Isolated from Healthy Japanese Feces.</title>
        <authorList>
            <person name="Ogata Y."/>
            <person name="Sakamoto M."/>
            <person name="Ohkuma M."/>
            <person name="Hattori M."/>
            <person name="Suda W."/>
        </authorList>
    </citation>
    <scope>NUCLEOTIDE SEQUENCE [LARGE SCALE GENOMIC DNA]</scope>
    <source>
        <strain evidence="6">8CFCBH1</strain>
    </source>
</reference>
<evidence type="ECO:0000259" key="4">
    <source>
        <dbReference type="PROSITE" id="PS50893"/>
    </source>
</evidence>
<dbReference type="GO" id="GO:0016887">
    <property type="term" value="F:ATP hydrolysis activity"/>
    <property type="evidence" value="ECO:0007669"/>
    <property type="project" value="InterPro"/>
</dbReference>
<dbReference type="InterPro" id="IPR003439">
    <property type="entry name" value="ABC_transporter-like_ATP-bd"/>
</dbReference>
<dbReference type="CDD" id="cd03230">
    <property type="entry name" value="ABC_DR_subfamily_A"/>
    <property type="match status" value="1"/>
</dbReference>
<keyword evidence="3 5" id="KW-0067">ATP-binding</keyword>
<sequence length="308" mass="33191">MSDPTTTKTCLPSKAVAETAQSKAAVQSNATTEATPLLEVRHLTKHYPGFTLDDITFAIAPGRITGFIGRNGAGKSTTLKCVEGAVHPDSGTIAYFGRPFAGNEHFAKQRTGFELGGADFYRTRRVATIADVTRRFYDHWDETVFARYCQLFQLDGCKRIMDLSQGMRVKLTVALALSHHAQLLILDEPTSGLDPASREEVLDILMDAAHRENAGVLFSTHITSDLDKCADDILYLRDGKLVGSGPLAAFKARYAVAPLPEARAADAPVLGLRRTAAGDSALVPSDAGIGHPATLEDIMTHLPKEDVA</sequence>
<evidence type="ECO:0000313" key="5">
    <source>
        <dbReference type="EMBL" id="BCA89475.1"/>
    </source>
</evidence>
<dbReference type="SUPFAM" id="SSF52540">
    <property type="entry name" value="P-loop containing nucleoside triphosphate hydrolases"/>
    <property type="match status" value="1"/>
</dbReference>
<protein>
    <submittedName>
        <fullName evidence="5">ABC transporter ATP-binding protein</fullName>
    </submittedName>
</protein>
<keyword evidence="6" id="KW-1185">Reference proteome</keyword>
<reference evidence="6" key="2">
    <citation type="submission" date="2020-03" db="EMBL/GenBank/DDBJ databases">
        <title>Complete Genome Sequence of Adlercreutzia sp. strain 8CFCBH1 Producing Equol, Isolated from Healthy Japanese Feces.</title>
        <authorList>
            <person name="Ogata Y."/>
            <person name="Sakamoto M."/>
            <person name="Ohkuma M."/>
            <person name="Hattori M."/>
            <person name="Suda W."/>
        </authorList>
    </citation>
    <scope>NUCLEOTIDE SEQUENCE [LARGE SCALE GENOMIC DNA]</scope>
    <source>
        <strain evidence="6">8CFCBH1</strain>
    </source>
</reference>
<dbReference type="InterPro" id="IPR017871">
    <property type="entry name" value="ABC_transporter-like_CS"/>
</dbReference>
<dbReference type="KEGG" id="ahat:ADCFC_20940"/>
<dbReference type="EMBL" id="AP022829">
    <property type="protein sequence ID" value="BCA89475.1"/>
    <property type="molecule type" value="Genomic_DNA"/>
</dbReference>
<evidence type="ECO:0000313" key="6">
    <source>
        <dbReference type="Proteomes" id="UP000501727"/>
    </source>
</evidence>
<proteinExistence type="predicted"/>
<dbReference type="AlphaFoldDB" id="A0A6F8SMZ6"/>
<feature type="domain" description="ABC transporter" evidence="4">
    <location>
        <begin position="35"/>
        <end position="263"/>
    </location>
</feature>
<keyword evidence="1" id="KW-0813">Transport</keyword>